<protein>
    <submittedName>
        <fullName evidence="1">Unnamed protein product</fullName>
    </submittedName>
</protein>
<sequence length="117" mass="12534">MSGNRFSRELRAVTSASAVTDEVGKSDGQLQTFLSPRACLALTLCAMFSEGTCQSAVTQADRQMVHVDREHERDWQSSSKSLGGPSELKGESFLITVAWQLGFNCAATHGHQGANGS</sequence>
<dbReference type="AlphaFoldDB" id="A0AAV1FLJ4"/>
<dbReference type="EMBL" id="OY660871">
    <property type="protein sequence ID" value="CAJ1062013.1"/>
    <property type="molecule type" value="Genomic_DNA"/>
</dbReference>
<evidence type="ECO:0000313" key="1">
    <source>
        <dbReference type="EMBL" id="CAJ1062013.1"/>
    </source>
</evidence>
<evidence type="ECO:0000313" key="2">
    <source>
        <dbReference type="Proteomes" id="UP001178508"/>
    </source>
</evidence>
<organism evidence="1 2">
    <name type="scientific">Xyrichtys novacula</name>
    <name type="common">Pearly razorfish</name>
    <name type="synonym">Hemipteronotus novacula</name>
    <dbReference type="NCBI Taxonomy" id="13765"/>
    <lineage>
        <taxon>Eukaryota</taxon>
        <taxon>Metazoa</taxon>
        <taxon>Chordata</taxon>
        <taxon>Craniata</taxon>
        <taxon>Vertebrata</taxon>
        <taxon>Euteleostomi</taxon>
        <taxon>Actinopterygii</taxon>
        <taxon>Neopterygii</taxon>
        <taxon>Teleostei</taxon>
        <taxon>Neoteleostei</taxon>
        <taxon>Acanthomorphata</taxon>
        <taxon>Eupercaria</taxon>
        <taxon>Labriformes</taxon>
        <taxon>Labridae</taxon>
        <taxon>Xyrichtys</taxon>
    </lineage>
</organism>
<gene>
    <name evidence="1" type="ORF">XNOV1_A040684</name>
</gene>
<dbReference type="Proteomes" id="UP001178508">
    <property type="component" value="Chromosome 8"/>
</dbReference>
<accession>A0AAV1FLJ4</accession>
<proteinExistence type="predicted"/>
<reference evidence="1" key="1">
    <citation type="submission" date="2023-08" db="EMBL/GenBank/DDBJ databases">
        <authorList>
            <person name="Alioto T."/>
            <person name="Alioto T."/>
            <person name="Gomez Garrido J."/>
        </authorList>
    </citation>
    <scope>NUCLEOTIDE SEQUENCE</scope>
</reference>
<name>A0AAV1FLJ4_XYRNO</name>
<keyword evidence="2" id="KW-1185">Reference proteome</keyword>